<organism evidence="1 2">
    <name type="scientific">Protopolystoma xenopodis</name>
    <dbReference type="NCBI Taxonomy" id="117903"/>
    <lineage>
        <taxon>Eukaryota</taxon>
        <taxon>Metazoa</taxon>
        <taxon>Spiralia</taxon>
        <taxon>Lophotrochozoa</taxon>
        <taxon>Platyhelminthes</taxon>
        <taxon>Monogenea</taxon>
        <taxon>Polyopisthocotylea</taxon>
        <taxon>Polystomatidea</taxon>
        <taxon>Polystomatidae</taxon>
        <taxon>Protopolystoma</taxon>
    </lineage>
</organism>
<sequence>MASFTTKPALLKCHAPPYPKRLGGCVSAIFACHKPTSQVFFRHSILTFYRQQAAHKQRNIPMPSLPQSQAQVNPSEVGRKKSNHAEFCFRISNEIQSRRAWIVQAAFKTITHWLSKSRGSSIMETLMLVFC</sequence>
<accession>A0A3S5A710</accession>
<evidence type="ECO:0000313" key="1">
    <source>
        <dbReference type="EMBL" id="VEL08674.1"/>
    </source>
</evidence>
<evidence type="ECO:0000313" key="2">
    <source>
        <dbReference type="Proteomes" id="UP000784294"/>
    </source>
</evidence>
<name>A0A3S5A710_9PLAT</name>
<comment type="caution">
    <text evidence="1">The sequence shown here is derived from an EMBL/GenBank/DDBJ whole genome shotgun (WGS) entry which is preliminary data.</text>
</comment>
<proteinExistence type="predicted"/>
<dbReference type="AlphaFoldDB" id="A0A3S5A710"/>
<keyword evidence="2" id="KW-1185">Reference proteome</keyword>
<dbReference type="EMBL" id="CAAALY010004478">
    <property type="protein sequence ID" value="VEL08674.1"/>
    <property type="molecule type" value="Genomic_DNA"/>
</dbReference>
<gene>
    <name evidence="1" type="ORF">PXEA_LOCUS2114</name>
</gene>
<protein>
    <submittedName>
        <fullName evidence="1">Uncharacterized protein</fullName>
    </submittedName>
</protein>
<reference evidence="1" key="1">
    <citation type="submission" date="2018-11" db="EMBL/GenBank/DDBJ databases">
        <authorList>
            <consortium name="Pathogen Informatics"/>
        </authorList>
    </citation>
    <scope>NUCLEOTIDE SEQUENCE</scope>
</reference>
<dbReference type="PROSITE" id="PS51257">
    <property type="entry name" value="PROKAR_LIPOPROTEIN"/>
    <property type="match status" value="1"/>
</dbReference>
<dbReference type="Proteomes" id="UP000784294">
    <property type="component" value="Unassembled WGS sequence"/>
</dbReference>